<dbReference type="InterPro" id="IPR029063">
    <property type="entry name" value="SAM-dependent_MTases_sf"/>
</dbReference>
<dbReference type="EC" id="3.1.21.3" evidence="3"/>
<evidence type="ECO:0000256" key="3">
    <source>
        <dbReference type="ARBA" id="ARBA00012654"/>
    </source>
</evidence>
<dbReference type="OrthoDB" id="10066313at2759"/>
<dbReference type="InterPro" id="IPR051268">
    <property type="entry name" value="Type-I_R_enzyme_R_subunit"/>
</dbReference>
<dbReference type="Pfam" id="PF04313">
    <property type="entry name" value="HSDR_N"/>
    <property type="match status" value="1"/>
</dbReference>
<keyword evidence="11" id="KW-0175">Coiled coil</keyword>
<dbReference type="Gene3D" id="3.40.50.300">
    <property type="entry name" value="P-loop containing nucleotide triphosphate hydrolases"/>
    <property type="match status" value="1"/>
</dbReference>
<dbReference type="GO" id="GO:0003677">
    <property type="term" value="F:DNA binding"/>
    <property type="evidence" value="ECO:0007669"/>
    <property type="project" value="UniProtKB-KW"/>
</dbReference>
<dbReference type="SMART" id="SM00487">
    <property type="entry name" value="DEXDc"/>
    <property type="match status" value="1"/>
</dbReference>
<evidence type="ECO:0000256" key="9">
    <source>
        <dbReference type="ARBA" id="ARBA00022840"/>
    </source>
</evidence>
<comment type="caution">
    <text evidence="13">The sequence shown here is derived from an EMBL/GenBank/DDBJ whole genome shotgun (WGS) entry which is preliminary data.</text>
</comment>
<evidence type="ECO:0000256" key="7">
    <source>
        <dbReference type="ARBA" id="ARBA00022759"/>
    </source>
</evidence>
<evidence type="ECO:0000313" key="13">
    <source>
        <dbReference type="EMBL" id="CAI2164588.1"/>
    </source>
</evidence>
<dbReference type="GO" id="GO:0009035">
    <property type="term" value="F:type I site-specific deoxyribonuclease activity"/>
    <property type="evidence" value="ECO:0007669"/>
    <property type="project" value="UniProtKB-EC"/>
</dbReference>
<dbReference type="InterPro" id="IPR027417">
    <property type="entry name" value="P-loop_NTPase"/>
</dbReference>
<sequence>MGQAGGEFYTPQSVVELLVELIRPLDGIVYDPCCGTGGMFVQSVKFVKHHSDKDHKKYDIQIFGQEISVYTQRIAKINLSLRGIAANLGKPVDTFKDDQHRNLQADYVLANPQFNQKKFHLDPKDSRYSELGVGAVLMVSNILFNSAEKAIKIRRNLVENRYLEAVITLPPKLFFEVNIDVYVLILRKGREETDDNVLFIDASDLFVKEDTNLNKLSPKNINEIVSVYRKFQAKKDDYDQERTLMVSPSEIEKDNELYILLPKKFFKYNRNINKISKIKIDELTQQIQTLFKEIEKLNQELTIIYNNLTEICKILINQNKESIRLDLLTTIPNFNIFSPSAYSQVLSNIFFTVDLFFAQNINTTIKIKNYFNLISGHTPLKSRVDFYQNGTIKFLTQGGLLDIYYLNNEIPQSNLITEKAIKEKKMPFTRQNSVIMPHMAQDGNFLIDRDILGKQLQLINPELRTEQGEKIINELIDIPSSYQKIAENNYDFYKSLTKGVEYYDQFSQSHKKVGNLANREEFVVFDLVLFINGIPLTIIEVKNWSDDDKNLLEKQQNSLKQIKEYEKNVPHIFNFLNFATASLSPSTFYYGVCGKDNQNYFLWKGKKKENFLFTRQNFLDICQNFTLYNKEKEKFIIRYYQLETIREINLEDPLVGVIQHATGSGKSFLMVCFINYLKNKKRNYCYLFVADRRNLVKQFYDNFENFDSSAEFNLIEEKSVIKEGKLFSTISRKQADNSIFFTTIQKFNQDEVKSFNCPNNFLVIVDEAHRSQHGEFAQIMRNFLPKATFLGLTATPLTRKGKSTSEAFGKKEYTFTSSQSVEEGFTVPLFYRLIMDQAILTNGSPLKEQYRRIIKENQDKEEGEVKKALNKEIKLETLISNPKRLD</sequence>
<evidence type="ECO:0000256" key="1">
    <source>
        <dbReference type="ARBA" id="ARBA00000851"/>
    </source>
</evidence>
<dbReference type="GO" id="GO:0009307">
    <property type="term" value="P:DNA restriction-modification system"/>
    <property type="evidence" value="ECO:0007669"/>
    <property type="project" value="UniProtKB-KW"/>
</dbReference>
<organism evidence="13 14">
    <name type="scientific">Funneliformis geosporum</name>
    <dbReference type="NCBI Taxonomy" id="1117311"/>
    <lineage>
        <taxon>Eukaryota</taxon>
        <taxon>Fungi</taxon>
        <taxon>Fungi incertae sedis</taxon>
        <taxon>Mucoromycota</taxon>
        <taxon>Glomeromycotina</taxon>
        <taxon>Glomeromycetes</taxon>
        <taxon>Glomerales</taxon>
        <taxon>Glomeraceae</taxon>
        <taxon>Funneliformis</taxon>
    </lineage>
</organism>
<dbReference type="GO" id="GO:0005524">
    <property type="term" value="F:ATP binding"/>
    <property type="evidence" value="ECO:0007669"/>
    <property type="project" value="UniProtKB-KW"/>
</dbReference>
<keyword evidence="6" id="KW-0680">Restriction system</keyword>
<evidence type="ECO:0000256" key="11">
    <source>
        <dbReference type="SAM" id="Coils"/>
    </source>
</evidence>
<proteinExistence type="inferred from homology"/>
<dbReference type="PANTHER" id="PTHR30195:SF15">
    <property type="entry name" value="TYPE I RESTRICTION ENZYME HINDI ENDONUCLEASE SUBUNIT"/>
    <property type="match status" value="1"/>
</dbReference>
<dbReference type="PANTHER" id="PTHR30195">
    <property type="entry name" value="TYPE I SITE-SPECIFIC DEOXYRIBONUCLEASE PROTEIN SUBUNIT M AND R"/>
    <property type="match status" value="1"/>
</dbReference>
<dbReference type="GO" id="GO:0008170">
    <property type="term" value="F:N-methyltransferase activity"/>
    <property type="evidence" value="ECO:0007669"/>
    <property type="project" value="InterPro"/>
</dbReference>
<dbReference type="AlphaFoldDB" id="A0A9W4SCD7"/>
<accession>A0A9W4SCD7</accession>
<evidence type="ECO:0000256" key="6">
    <source>
        <dbReference type="ARBA" id="ARBA00022747"/>
    </source>
</evidence>
<dbReference type="SUPFAM" id="SSF52540">
    <property type="entry name" value="P-loop containing nucleoside triphosphate hydrolases"/>
    <property type="match status" value="1"/>
</dbReference>
<reference evidence="13" key="1">
    <citation type="submission" date="2022-08" db="EMBL/GenBank/DDBJ databases">
        <authorList>
            <person name="Kallberg Y."/>
            <person name="Tangrot J."/>
            <person name="Rosling A."/>
        </authorList>
    </citation>
    <scope>NUCLEOTIDE SEQUENCE</scope>
    <source>
        <strain evidence="13">Wild A</strain>
    </source>
</reference>
<keyword evidence="9" id="KW-0067">ATP-binding</keyword>
<comment type="similarity">
    <text evidence="2">Belongs to the HsdR family.</text>
</comment>
<dbReference type="PROSITE" id="PS51192">
    <property type="entry name" value="HELICASE_ATP_BIND_1"/>
    <property type="match status" value="1"/>
</dbReference>
<dbReference type="Pfam" id="PF18766">
    <property type="entry name" value="SWI2_SNF2"/>
    <property type="match status" value="1"/>
</dbReference>
<dbReference type="InterPro" id="IPR040980">
    <property type="entry name" value="SWI2_SNF2"/>
</dbReference>
<evidence type="ECO:0000259" key="12">
    <source>
        <dbReference type="PROSITE" id="PS51192"/>
    </source>
</evidence>
<dbReference type="Pfam" id="PF02384">
    <property type="entry name" value="N6_Mtase"/>
    <property type="match status" value="1"/>
</dbReference>
<keyword evidence="4" id="KW-0540">Nuclease</keyword>
<gene>
    <name evidence="13" type="ORF">FWILDA_LOCUS1643</name>
</gene>
<protein>
    <recommendedName>
        <fullName evidence="3">type I site-specific deoxyribonuclease</fullName>
        <ecNumber evidence="3">3.1.21.3</ecNumber>
    </recommendedName>
</protein>
<keyword evidence="8" id="KW-0378">Hydrolase</keyword>
<feature type="coiled-coil region" evidence="11">
    <location>
        <begin position="280"/>
        <end position="307"/>
    </location>
</feature>
<dbReference type="Gene3D" id="3.90.1570.50">
    <property type="match status" value="1"/>
</dbReference>
<dbReference type="SUPFAM" id="SSF53335">
    <property type="entry name" value="S-adenosyl-L-methionine-dependent methyltransferases"/>
    <property type="match status" value="1"/>
</dbReference>
<feature type="domain" description="Helicase ATP-binding" evidence="12">
    <location>
        <begin position="647"/>
        <end position="814"/>
    </location>
</feature>
<keyword evidence="5" id="KW-0547">Nucleotide-binding</keyword>
<keyword evidence="10" id="KW-0238">DNA-binding</keyword>
<evidence type="ECO:0000256" key="4">
    <source>
        <dbReference type="ARBA" id="ARBA00022722"/>
    </source>
</evidence>
<dbReference type="InterPro" id="IPR003356">
    <property type="entry name" value="DNA_methylase_A-5"/>
</dbReference>
<keyword evidence="7" id="KW-0255">Endonuclease</keyword>
<dbReference type="PRINTS" id="PR00507">
    <property type="entry name" value="N12N6MTFRASE"/>
</dbReference>
<dbReference type="InterPro" id="IPR007409">
    <property type="entry name" value="Restrct_endonuc_type1_HsdR_N"/>
</dbReference>
<evidence type="ECO:0000256" key="8">
    <source>
        <dbReference type="ARBA" id="ARBA00022801"/>
    </source>
</evidence>
<keyword evidence="14" id="KW-1185">Reference proteome</keyword>
<dbReference type="EMBL" id="CAMKVN010000165">
    <property type="protein sequence ID" value="CAI2164588.1"/>
    <property type="molecule type" value="Genomic_DNA"/>
</dbReference>
<evidence type="ECO:0000256" key="5">
    <source>
        <dbReference type="ARBA" id="ARBA00022741"/>
    </source>
</evidence>
<name>A0A9W4SCD7_9GLOM</name>
<evidence type="ECO:0000256" key="2">
    <source>
        <dbReference type="ARBA" id="ARBA00008598"/>
    </source>
</evidence>
<evidence type="ECO:0000313" key="14">
    <source>
        <dbReference type="Proteomes" id="UP001153678"/>
    </source>
</evidence>
<comment type="catalytic activity">
    <reaction evidence="1">
        <text>Endonucleolytic cleavage of DNA to give random double-stranded fragments with terminal 5'-phosphates, ATP is simultaneously hydrolyzed.</text>
        <dbReference type="EC" id="3.1.21.3"/>
    </reaction>
</comment>
<evidence type="ECO:0000256" key="10">
    <source>
        <dbReference type="ARBA" id="ARBA00023125"/>
    </source>
</evidence>
<dbReference type="InterPro" id="IPR014001">
    <property type="entry name" value="Helicase_ATP-bd"/>
</dbReference>
<dbReference type="Gene3D" id="3.40.50.150">
    <property type="entry name" value="Vaccinia Virus protein VP39"/>
    <property type="match status" value="1"/>
</dbReference>
<dbReference type="Proteomes" id="UP001153678">
    <property type="component" value="Unassembled WGS sequence"/>
</dbReference>